<gene>
    <name evidence="1" type="ORF">Afe05nite_50650</name>
</gene>
<accession>A0A919J2B6</accession>
<evidence type="ECO:0000313" key="1">
    <source>
        <dbReference type="EMBL" id="GIE13225.1"/>
    </source>
</evidence>
<comment type="caution">
    <text evidence="1">The sequence shown here is derived from an EMBL/GenBank/DDBJ whole genome shotgun (WGS) entry which is preliminary data.</text>
</comment>
<evidence type="ECO:0008006" key="3">
    <source>
        <dbReference type="Google" id="ProtNLM"/>
    </source>
</evidence>
<proteinExistence type="predicted"/>
<evidence type="ECO:0000313" key="2">
    <source>
        <dbReference type="Proteomes" id="UP000598174"/>
    </source>
</evidence>
<protein>
    <recommendedName>
        <fullName evidence="3">Ricin B lectin domain-containing protein</fullName>
    </recommendedName>
</protein>
<name>A0A919J2B6_9ACTN</name>
<sequence length="183" mass="19884">MLKNRNGGRRLVTRVVALCAMVAGGLLVAGSPAFAYTLVGRFQNHVSGLCLDSGFPASGSAFGPVYTRPCQSGNNYQTWEVYGPKGKSRFGYELTQIRNRATGLCLSMDEYGGPRLYTAGCSNGRPPSTDVLEGVGQNWQTVSLRQEYYEGRLVCLDSHGSASQDAYARSCNDGSYQDWRLLS</sequence>
<dbReference type="RefSeq" id="WP_203819670.1">
    <property type="nucleotide sequence ID" value="NZ_BAAABP010000052.1"/>
</dbReference>
<reference evidence="1" key="1">
    <citation type="submission" date="2021-01" db="EMBL/GenBank/DDBJ databases">
        <title>Whole genome shotgun sequence of Actinoplanes ferrugineus NBRC 15555.</title>
        <authorList>
            <person name="Komaki H."/>
            <person name="Tamura T."/>
        </authorList>
    </citation>
    <scope>NUCLEOTIDE SEQUENCE</scope>
    <source>
        <strain evidence="1">NBRC 15555</strain>
    </source>
</reference>
<dbReference type="Gene3D" id="2.80.10.50">
    <property type="match status" value="1"/>
</dbReference>
<dbReference type="InterPro" id="IPR035992">
    <property type="entry name" value="Ricin_B-like_lectins"/>
</dbReference>
<dbReference type="CDD" id="cd23415">
    <property type="entry name" value="beta-trefoil_Ricin_AH"/>
    <property type="match status" value="1"/>
</dbReference>
<organism evidence="1 2">
    <name type="scientific">Paractinoplanes ferrugineus</name>
    <dbReference type="NCBI Taxonomy" id="113564"/>
    <lineage>
        <taxon>Bacteria</taxon>
        <taxon>Bacillati</taxon>
        <taxon>Actinomycetota</taxon>
        <taxon>Actinomycetes</taxon>
        <taxon>Micromonosporales</taxon>
        <taxon>Micromonosporaceae</taxon>
        <taxon>Paractinoplanes</taxon>
    </lineage>
</organism>
<dbReference type="EMBL" id="BOMM01000047">
    <property type="protein sequence ID" value="GIE13225.1"/>
    <property type="molecule type" value="Genomic_DNA"/>
</dbReference>
<dbReference type="SUPFAM" id="SSF50370">
    <property type="entry name" value="Ricin B-like lectins"/>
    <property type="match status" value="1"/>
</dbReference>
<dbReference type="Proteomes" id="UP000598174">
    <property type="component" value="Unassembled WGS sequence"/>
</dbReference>
<dbReference type="PROSITE" id="PS50231">
    <property type="entry name" value="RICIN_B_LECTIN"/>
    <property type="match status" value="1"/>
</dbReference>
<keyword evidence="2" id="KW-1185">Reference proteome</keyword>
<dbReference type="AlphaFoldDB" id="A0A919J2B6"/>